<dbReference type="PANTHER" id="PTHR30589:SF0">
    <property type="entry name" value="PHOSPHATIDYLGLYCEROL--PROLIPOPROTEIN DIACYLGLYCERYL TRANSFERASE"/>
    <property type="match status" value="1"/>
</dbReference>
<comment type="subcellular location">
    <subcellularLocation>
        <location evidence="7">Cell membrane</location>
        <topology evidence="7">Multi-pass membrane protein</topology>
    </subcellularLocation>
</comment>
<dbReference type="EMBL" id="FWXN01000009">
    <property type="protein sequence ID" value="SMC77460.1"/>
    <property type="molecule type" value="Genomic_DNA"/>
</dbReference>
<dbReference type="AlphaFoldDB" id="A0A1W2BWZ4"/>
<dbReference type="PROSITE" id="PS01311">
    <property type="entry name" value="LGT"/>
    <property type="match status" value="1"/>
</dbReference>
<dbReference type="Proteomes" id="UP000192634">
    <property type="component" value="Unassembled WGS sequence"/>
</dbReference>
<feature type="transmembrane region" description="Helical" evidence="7">
    <location>
        <begin position="20"/>
        <end position="38"/>
    </location>
</feature>
<feature type="binding site" evidence="7">
    <location>
        <position position="141"/>
    </location>
    <ligand>
        <name>a 1,2-diacyl-sn-glycero-3-phospho-(1'-sn-glycerol)</name>
        <dbReference type="ChEBI" id="CHEBI:64716"/>
    </ligand>
</feature>
<comment type="pathway">
    <text evidence="7">Protein modification; lipoprotein biosynthesis (diacylglyceryl transfer).</text>
</comment>
<feature type="transmembrane region" description="Helical" evidence="7">
    <location>
        <begin position="250"/>
        <end position="269"/>
    </location>
</feature>
<comment type="catalytic activity">
    <reaction evidence="7">
        <text>L-cysteinyl-[prolipoprotein] + a 1,2-diacyl-sn-glycero-3-phospho-(1'-sn-glycerol) = an S-1,2-diacyl-sn-glyceryl-L-cysteinyl-[prolipoprotein] + sn-glycerol 1-phosphate + H(+)</text>
        <dbReference type="Rhea" id="RHEA:56712"/>
        <dbReference type="Rhea" id="RHEA-COMP:14679"/>
        <dbReference type="Rhea" id="RHEA-COMP:14680"/>
        <dbReference type="ChEBI" id="CHEBI:15378"/>
        <dbReference type="ChEBI" id="CHEBI:29950"/>
        <dbReference type="ChEBI" id="CHEBI:57685"/>
        <dbReference type="ChEBI" id="CHEBI:64716"/>
        <dbReference type="ChEBI" id="CHEBI:140658"/>
        <dbReference type="EC" id="2.5.1.145"/>
    </reaction>
</comment>
<proteinExistence type="inferred from homology"/>
<comment type="function">
    <text evidence="7">Catalyzes the transfer of the diacylglyceryl group from phosphatidylglycerol to the sulfhydryl group of the N-terminal cysteine of a prolipoprotein, the first step in the formation of mature lipoproteins.</text>
</comment>
<accession>A0A1W2BWZ4</accession>
<keyword evidence="2 7" id="KW-1003">Cell membrane</keyword>
<keyword evidence="5 7" id="KW-1133">Transmembrane helix</keyword>
<dbReference type="GO" id="GO:0005886">
    <property type="term" value="C:plasma membrane"/>
    <property type="evidence" value="ECO:0007669"/>
    <property type="project" value="UniProtKB-SubCell"/>
</dbReference>
<dbReference type="UniPathway" id="UPA00664"/>
<keyword evidence="3 7" id="KW-0808">Transferase</keyword>
<dbReference type="Pfam" id="PF01790">
    <property type="entry name" value="LGT"/>
    <property type="match status" value="1"/>
</dbReference>
<dbReference type="GO" id="GO:0008961">
    <property type="term" value="F:phosphatidylglycerol-prolipoprotein diacylglyceryl transferase activity"/>
    <property type="evidence" value="ECO:0007669"/>
    <property type="project" value="UniProtKB-UniRule"/>
</dbReference>
<protein>
    <recommendedName>
        <fullName evidence="7">Phosphatidylglycerol--prolipoprotein diacylglyceryl transferase</fullName>
        <ecNumber evidence="7">2.5.1.145</ecNumber>
    </recommendedName>
</protein>
<feature type="transmembrane region" description="Helical" evidence="7">
    <location>
        <begin position="220"/>
        <end position="238"/>
    </location>
</feature>
<reference evidence="8 9" key="1">
    <citation type="submission" date="2017-04" db="EMBL/GenBank/DDBJ databases">
        <authorList>
            <person name="Afonso C.L."/>
            <person name="Miller P.J."/>
            <person name="Scott M.A."/>
            <person name="Spackman E."/>
            <person name="Goraichik I."/>
            <person name="Dimitrov K.M."/>
            <person name="Suarez D.L."/>
            <person name="Swayne D.E."/>
        </authorList>
    </citation>
    <scope>NUCLEOTIDE SEQUENCE [LARGE SCALE GENOMIC DNA]</scope>
    <source>
        <strain evidence="8 9">CGMCC 1.12511</strain>
    </source>
</reference>
<comment type="similarity">
    <text evidence="1 7">Belongs to the Lgt family.</text>
</comment>
<feature type="transmembrane region" description="Helical" evidence="7">
    <location>
        <begin position="50"/>
        <end position="71"/>
    </location>
</feature>
<evidence type="ECO:0000256" key="2">
    <source>
        <dbReference type="ARBA" id="ARBA00022475"/>
    </source>
</evidence>
<dbReference type="InterPro" id="IPR001640">
    <property type="entry name" value="Lgt"/>
</dbReference>
<dbReference type="HAMAP" id="MF_01147">
    <property type="entry name" value="Lgt"/>
    <property type="match status" value="1"/>
</dbReference>
<dbReference type="OrthoDB" id="871140at2"/>
<sequence length="291" mass="31212">MSPAALPSPTVGVLELGPLTIHAYALCILAGIAAAIWIGDRRLRDRGGEAGIVLDVAMWAVPFGIVGGRIYHVITTPQPYFGEGGHPIDALKIWEGGLGIWGAVALGAVGAWIGCRQLRVSFLTFADAVVPGILVAQAIGRWGNWFNNEIYGPATDLPWGLEIHRWDGATGRAAVDAAGDPVVLGTFHPTFLYESLFLLVLAVALLVLDRRLRLAPGQVMALYIAGYPVGRFFIELLRTDAANTILGLRVNIWTSLAVFVLGVVLYIVLGRRARSGEEINISDSETVPLSR</sequence>
<gene>
    <name evidence="7" type="primary">lgt</name>
    <name evidence="8" type="ORF">SAMN06296429_109106</name>
</gene>
<feature type="transmembrane region" description="Helical" evidence="7">
    <location>
        <begin position="91"/>
        <end position="113"/>
    </location>
</feature>
<evidence type="ECO:0000313" key="8">
    <source>
        <dbReference type="EMBL" id="SMC77460.1"/>
    </source>
</evidence>
<evidence type="ECO:0000313" key="9">
    <source>
        <dbReference type="Proteomes" id="UP000192634"/>
    </source>
</evidence>
<evidence type="ECO:0000256" key="5">
    <source>
        <dbReference type="ARBA" id="ARBA00022989"/>
    </source>
</evidence>
<organism evidence="8 9">
    <name type="scientific">Janibacter indicus</name>
    <dbReference type="NCBI Taxonomy" id="857417"/>
    <lineage>
        <taxon>Bacteria</taxon>
        <taxon>Bacillati</taxon>
        <taxon>Actinomycetota</taxon>
        <taxon>Actinomycetes</taxon>
        <taxon>Micrococcales</taxon>
        <taxon>Intrasporangiaceae</taxon>
        <taxon>Janibacter</taxon>
    </lineage>
</organism>
<keyword evidence="4 7" id="KW-0812">Transmembrane</keyword>
<evidence type="ECO:0000256" key="3">
    <source>
        <dbReference type="ARBA" id="ARBA00022679"/>
    </source>
</evidence>
<dbReference type="PANTHER" id="PTHR30589">
    <property type="entry name" value="PROLIPOPROTEIN DIACYLGLYCERYL TRANSFERASE"/>
    <property type="match status" value="1"/>
</dbReference>
<dbReference type="EC" id="2.5.1.145" evidence="7"/>
<evidence type="ECO:0000256" key="4">
    <source>
        <dbReference type="ARBA" id="ARBA00022692"/>
    </source>
</evidence>
<dbReference type="NCBIfam" id="TIGR00544">
    <property type="entry name" value="lgt"/>
    <property type="match status" value="1"/>
</dbReference>
<keyword evidence="6 7" id="KW-0472">Membrane</keyword>
<evidence type="ECO:0000256" key="1">
    <source>
        <dbReference type="ARBA" id="ARBA00007150"/>
    </source>
</evidence>
<name>A0A1W2BWZ4_9MICO</name>
<dbReference type="GO" id="GO:0042158">
    <property type="term" value="P:lipoprotein biosynthetic process"/>
    <property type="evidence" value="ECO:0007669"/>
    <property type="project" value="UniProtKB-UniRule"/>
</dbReference>
<feature type="transmembrane region" description="Helical" evidence="7">
    <location>
        <begin position="191"/>
        <end position="208"/>
    </location>
</feature>
<keyword evidence="8" id="KW-0449">Lipoprotein</keyword>
<feature type="transmembrane region" description="Helical" evidence="7">
    <location>
        <begin position="120"/>
        <end position="139"/>
    </location>
</feature>
<evidence type="ECO:0000256" key="7">
    <source>
        <dbReference type="HAMAP-Rule" id="MF_01147"/>
    </source>
</evidence>
<evidence type="ECO:0000256" key="6">
    <source>
        <dbReference type="ARBA" id="ARBA00023136"/>
    </source>
</evidence>
<dbReference type="RefSeq" id="WP_084451726.1">
    <property type="nucleotide sequence ID" value="NZ_FWXN01000009.1"/>
</dbReference>